<comment type="caution">
    <text evidence="2">The sequence shown here is derived from an EMBL/GenBank/DDBJ whole genome shotgun (WGS) entry which is preliminary data.</text>
</comment>
<reference evidence="2 3" key="1">
    <citation type="submission" date="2022-12" db="EMBL/GenBank/DDBJ databases">
        <title>Chromosome-level genome assembly of true bugs.</title>
        <authorList>
            <person name="Ma L."/>
            <person name="Li H."/>
        </authorList>
    </citation>
    <scope>NUCLEOTIDE SEQUENCE [LARGE SCALE GENOMIC DNA]</scope>
    <source>
        <strain evidence="2">Lab_2022b</strain>
    </source>
</reference>
<dbReference type="EMBL" id="JAPXFL010000010">
    <property type="protein sequence ID" value="KAK9500890.1"/>
    <property type="molecule type" value="Genomic_DNA"/>
</dbReference>
<sequence>MDLGKTSEVTAFSSAKDDGMYDEIYECENQKNENEHQSQPPTCQTSRTKKKRISKLSNIDGASEKLRKITDKRTLSSRIDELDVFGKYIASQLMNRLIRQEKIQSMLVKERLNLLESPSNFPSVVFSENSSSYAGDSDEHSNTAEGNFVYIN</sequence>
<gene>
    <name evidence="2" type="ORF">O3M35_002061</name>
</gene>
<feature type="region of interest" description="Disordered" evidence="1">
    <location>
        <begin position="29"/>
        <end position="57"/>
    </location>
</feature>
<evidence type="ECO:0000313" key="2">
    <source>
        <dbReference type="EMBL" id="KAK9500890.1"/>
    </source>
</evidence>
<accession>A0AAW1CTR6</accession>
<dbReference type="AlphaFoldDB" id="A0AAW1CTR6"/>
<organism evidence="2 3">
    <name type="scientific">Rhynocoris fuscipes</name>
    <dbReference type="NCBI Taxonomy" id="488301"/>
    <lineage>
        <taxon>Eukaryota</taxon>
        <taxon>Metazoa</taxon>
        <taxon>Ecdysozoa</taxon>
        <taxon>Arthropoda</taxon>
        <taxon>Hexapoda</taxon>
        <taxon>Insecta</taxon>
        <taxon>Pterygota</taxon>
        <taxon>Neoptera</taxon>
        <taxon>Paraneoptera</taxon>
        <taxon>Hemiptera</taxon>
        <taxon>Heteroptera</taxon>
        <taxon>Panheteroptera</taxon>
        <taxon>Cimicomorpha</taxon>
        <taxon>Reduviidae</taxon>
        <taxon>Harpactorinae</taxon>
        <taxon>Harpactorini</taxon>
        <taxon>Rhynocoris</taxon>
    </lineage>
</organism>
<protein>
    <submittedName>
        <fullName evidence="2">Uncharacterized protein</fullName>
    </submittedName>
</protein>
<evidence type="ECO:0000313" key="3">
    <source>
        <dbReference type="Proteomes" id="UP001461498"/>
    </source>
</evidence>
<name>A0AAW1CTR6_9HEMI</name>
<keyword evidence="3" id="KW-1185">Reference proteome</keyword>
<proteinExistence type="predicted"/>
<dbReference type="Proteomes" id="UP001461498">
    <property type="component" value="Unassembled WGS sequence"/>
</dbReference>
<feature type="compositionally biased region" description="Polar residues" evidence="1">
    <location>
        <begin position="37"/>
        <end position="46"/>
    </location>
</feature>
<evidence type="ECO:0000256" key="1">
    <source>
        <dbReference type="SAM" id="MobiDB-lite"/>
    </source>
</evidence>